<evidence type="ECO:0000256" key="3">
    <source>
        <dbReference type="ARBA" id="ARBA00022475"/>
    </source>
</evidence>
<evidence type="ECO:0000256" key="5">
    <source>
        <dbReference type="ARBA" id="ARBA00022989"/>
    </source>
</evidence>
<gene>
    <name evidence="9" type="ORF">SCD92_04040</name>
</gene>
<protein>
    <submittedName>
        <fullName evidence="9">Biopolymer transporter ExbD</fullName>
    </submittedName>
</protein>
<comment type="caution">
    <text evidence="9">The sequence shown here is derived from an EMBL/GenBank/DDBJ whole genome shotgun (WGS) entry which is preliminary data.</text>
</comment>
<evidence type="ECO:0000256" key="7">
    <source>
        <dbReference type="RuleBase" id="RU003879"/>
    </source>
</evidence>
<organism evidence="9 10">
    <name type="scientific">Gilvimarinus gilvus</name>
    <dbReference type="NCBI Taxonomy" id="3058038"/>
    <lineage>
        <taxon>Bacteria</taxon>
        <taxon>Pseudomonadati</taxon>
        <taxon>Pseudomonadota</taxon>
        <taxon>Gammaproteobacteria</taxon>
        <taxon>Cellvibrionales</taxon>
        <taxon>Cellvibrionaceae</taxon>
        <taxon>Gilvimarinus</taxon>
    </lineage>
</organism>
<reference evidence="9 10" key="1">
    <citation type="submission" date="2023-11" db="EMBL/GenBank/DDBJ databases">
        <title>Gilvimarinus fulvus sp. nov., isolated from the surface of Kelp.</title>
        <authorList>
            <person name="Sun Y.Y."/>
            <person name="Gong Y."/>
            <person name="Du Z.J."/>
        </authorList>
    </citation>
    <scope>NUCLEOTIDE SEQUENCE [LARGE SCALE GENOMIC DNA]</scope>
    <source>
        <strain evidence="9 10">SDUM040013</strain>
    </source>
</reference>
<proteinExistence type="inferred from homology"/>
<keyword evidence="5 8" id="KW-1133">Transmembrane helix</keyword>
<comment type="similarity">
    <text evidence="2 7">Belongs to the ExbD/TolR family.</text>
</comment>
<evidence type="ECO:0000313" key="10">
    <source>
        <dbReference type="Proteomes" id="UP001273505"/>
    </source>
</evidence>
<dbReference type="PANTHER" id="PTHR30558:SF13">
    <property type="entry name" value="BIOPOLYMER TRANSPORT PROTEIN EXBD2"/>
    <property type="match status" value="1"/>
</dbReference>
<dbReference type="PANTHER" id="PTHR30558">
    <property type="entry name" value="EXBD MEMBRANE COMPONENT OF PMF-DRIVEN MACROMOLECULE IMPORT SYSTEM"/>
    <property type="match status" value="1"/>
</dbReference>
<evidence type="ECO:0000256" key="6">
    <source>
        <dbReference type="ARBA" id="ARBA00023136"/>
    </source>
</evidence>
<name>A0ABU4RUG2_9GAMM</name>
<evidence type="ECO:0000256" key="8">
    <source>
        <dbReference type="SAM" id="Phobius"/>
    </source>
</evidence>
<evidence type="ECO:0000256" key="4">
    <source>
        <dbReference type="ARBA" id="ARBA00022692"/>
    </source>
</evidence>
<evidence type="ECO:0000313" key="9">
    <source>
        <dbReference type="EMBL" id="MDX6848517.1"/>
    </source>
</evidence>
<feature type="transmembrane region" description="Helical" evidence="8">
    <location>
        <begin position="20"/>
        <end position="40"/>
    </location>
</feature>
<accession>A0ABU4RUG2</accession>
<dbReference type="EMBL" id="JAXAFO010000005">
    <property type="protein sequence ID" value="MDX6848517.1"/>
    <property type="molecule type" value="Genomic_DNA"/>
</dbReference>
<keyword evidence="4 7" id="KW-0812">Transmembrane</keyword>
<comment type="subcellular location">
    <subcellularLocation>
        <location evidence="1">Cell membrane</location>
        <topology evidence="1">Single-pass membrane protein</topology>
    </subcellularLocation>
    <subcellularLocation>
        <location evidence="7">Cell membrane</location>
        <topology evidence="7">Single-pass type II membrane protein</topology>
    </subcellularLocation>
</comment>
<dbReference type="RefSeq" id="WP_302724764.1">
    <property type="nucleotide sequence ID" value="NZ_JAULRU010000823.1"/>
</dbReference>
<keyword evidence="7" id="KW-0653">Protein transport</keyword>
<evidence type="ECO:0000256" key="1">
    <source>
        <dbReference type="ARBA" id="ARBA00004162"/>
    </source>
</evidence>
<evidence type="ECO:0000256" key="2">
    <source>
        <dbReference type="ARBA" id="ARBA00005811"/>
    </source>
</evidence>
<dbReference type="Proteomes" id="UP001273505">
    <property type="component" value="Unassembled WGS sequence"/>
</dbReference>
<dbReference type="InterPro" id="IPR003400">
    <property type="entry name" value="ExbD"/>
</dbReference>
<keyword evidence="3" id="KW-1003">Cell membrane</keyword>
<keyword evidence="7" id="KW-0813">Transport</keyword>
<keyword evidence="10" id="KW-1185">Reference proteome</keyword>
<sequence>MQRDFRQRLESEEQTDIDLAPLLDVVFILLIFFIVTSVFIRESGVDIDKPSAATAQEKTDSIIIIAITDNNEVVYGGQNIGLNGVRKTVTTELRRSDKPVVIQSDKSVSTDMLVKVIDQIKLGGATDVSISTEL</sequence>
<dbReference type="Pfam" id="PF02472">
    <property type="entry name" value="ExbD"/>
    <property type="match status" value="1"/>
</dbReference>
<keyword evidence="6 8" id="KW-0472">Membrane</keyword>
<dbReference type="Gene3D" id="3.30.420.270">
    <property type="match status" value="1"/>
</dbReference>